<dbReference type="Proteomes" id="UP000282454">
    <property type="component" value="Unassembled WGS sequence"/>
</dbReference>
<organism evidence="3 4">
    <name type="scientific">Actinokineospora cianjurensis</name>
    <dbReference type="NCBI Taxonomy" id="585224"/>
    <lineage>
        <taxon>Bacteria</taxon>
        <taxon>Bacillati</taxon>
        <taxon>Actinomycetota</taxon>
        <taxon>Actinomycetes</taxon>
        <taxon>Pseudonocardiales</taxon>
        <taxon>Pseudonocardiaceae</taxon>
        <taxon>Actinokineospora</taxon>
    </lineage>
</organism>
<reference evidence="3 4" key="1">
    <citation type="submission" date="2018-10" db="EMBL/GenBank/DDBJ databases">
        <title>Genomic Encyclopedia of Archaeal and Bacterial Type Strains, Phase II (KMG-II): from individual species to whole genera.</title>
        <authorList>
            <person name="Goeker M."/>
        </authorList>
    </citation>
    <scope>NUCLEOTIDE SEQUENCE [LARGE SCALE GENOMIC DNA]</scope>
    <source>
        <strain evidence="3 4">DSM 45657</strain>
    </source>
</reference>
<evidence type="ECO:0000313" key="4">
    <source>
        <dbReference type="Proteomes" id="UP000282454"/>
    </source>
</evidence>
<gene>
    <name evidence="3" type="ORF">CLV68_5424</name>
</gene>
<feature type="region of interest" description="Disordered" evidence="1">
    <location>
        <begin position="62"/>
        <end position="113"/>
    </location>
</feature>
<dbReference type="EMBL" id="RCDD01000005">
    <property type="protein sequence ID" value="RLK55032.1"/>
    <property type="molecule type" value="Genomic_DNA"/>
</dbReference>
<keyword evidence="2" id="KW-0812">Transmembrane</keyword>
<proteinExistence type="predicted"/>
<feature type="compositionally biased region" description="Low complexity" evidence="1">
    <location>
        <begin position="63"/>
        <end position="99"/>
    </location>
</feature>
<dbReference type="RefSeq" id="WP_121393664.1">
    <property type="nucleotide sequence ID" value="NZ_RCDD01000005.1"/>
</dbReference>
<feature type="transmembrane region" description="Helical" evidence="2">
    <location>
        <begin position="33"/>
        <end position="52"/>
    </location>
</feature>
<accession>A0A421AYT6</accession>
<keyword evidence="2" id="KW-1133">Transmembrane helix</keyword>
<keyword evidence="4" id="KW-1185">Reference proteome</keyword>
<evidence type="ECO:0000256" key="2">
    <source>
        <dbReference type="SAM" id="Phobius"/>
    </source>
</evidence>
<evidence type="ECO:0000256" key="1">
    <source>
        <dbReference type="SAM" id="MobiDB-lite"/>
    </source>
</evidence>
<protein>
    <submittedName>
        <fullName evidence="3">Uncharacterized protein</fullName>
    </submittedName>
</protein>
<keyword evidence="2" id="KW-0472">Membrane</keyword>
<evidence type="ECO:0000313" key="3">
    <source>
        <dbReference type="EMBL" id="RLK55032.1"/>
    </source>
</evidence>
<comment type="caution">
    <text evidence="3">The sequence shown here is derived from an EMBL/GenBank/DDBJ whole genome shotgun (WGS) entry which is preliminary data.</text>
</comment>
<sequence length="163" mass="16798">MPAWVLAVVVAALGLVAGVLGNWTKPPPWARPWRVWTLFGVVSALLIGFAAYKIYDNWEDRGAPAGPSSSPVPSQEPGSTPSTQPPTSSALVTTTAPLPATRPAPTLPAAPKRDIEVAGTAVTQTVQAPAAAGPTYLDAARSQRFGASHGYLRASGSGTQSRS</sequence>
<name>A0A421AYT6_9PSEU</name>
<dbReference type="AlphaFoldDB" id="A0A421AYT6"/>